<dbReference type="Pfam" id="PF00512">
    <property type="entry name" value="HisKA"/>
    <property type="match status" value="1"/>
</dbReference>
<dbReference type="InterPro" id="IPR004358">
    <property type="entry name" value="Sig_transdc_His_kin-like_C"/>
</dbReference>
<evidence type="ECO:0000256" key="15">
    <source>
        <dbReference type="SAM" id="Phobius"/>
    </source>
</evidence>
<comment type="subcellular location">
    <subcellularLocation>
        <location evidence="2">Cell inner membrane</location>
        <topology evidence="2">Multi-pass membrane protein</topology>
    </subcellularLocation>
</comment>
<dbReference type="InterPro" id="IPR036890">
    <property type="entry name" value="HATPase_C_sf"/>
</dbReference>
<feature type="transmembrane region" description="Helical" evidence="15">
    <location>
        <begin position="199"/>
        <end position="218"/>
    </location>
</feature>
<dbReference type="PRINTS" id="PR00344">
    <property type="entry name" value="BCTRLSENSOR"/>
</dbReference>
<evidence type="ECO:0000256" key="10">
    <source>
        <dbReference type="ARBA" id="ARBA00022777"/>
    </source>
</evidence>
<dbReference type="PANTHER" id="PTHR44936">
    <property type="entry name" value="SENSOR PROTEIN CREC"/>
    <property type="match status" value="1"/>
</dbReference>
<evidence type="ECO:0000256" key="12">
    <source>
        <dbReference type="ARBA" id="ARBA00022989"/>
    </source>
</evidence>
<dbReference type="EMBL" id="FQZC01000003">
    <property type="protein sequence ID" value="SHJ54561.1"/>
    <property type="molecule type" value="Genomic_DNA"/>
</dbReference>
<evidence type="ECO:0000313" key="19">
    <source>
        <dbReference type="Proteomes" id="UP000184290"/>
    </source>
</evidence>
<dbReference type="InterPro" id="IPR036097">
    <property type="entry name" value="HisK_dim/P_sf"/>
</dbReference>
<dbReference type="Gene3D" id="1.10.8.500">
    <property type="entry name" value="HAMP domain in histidine kinase"/>
    <property type="match status" value="1"/>
</dbReference>
<dbReference type="PANTHER" id="PTHR44936:SF5">
    <property type="entry name" value="SENSOR HISTIDINE KINASE ENVZ"/>
    <property type="match status" value="1"/>
</dbReference>
<dbReference type="Pfam" id="PF02518">
    <property type="entry name" value="HATPase_c"/>
    <property type="match status" value="1"/>
</dbReference>
<gene>
    <name evidence="18" type="ORF">SAMN02745911_2827</name>
</gene>
<keyword evidence="6" id="KW-0597">Phosphoprotein</keyword>
<evidence type="ECO:0000256" key="14">
    <source>
        <dbReference type="ARBA" id="ARBA00023136"/>
    </source>
</evidence>
<name>A0ABY1IN88_9HYPH</name>
<organism evidence="18 19">
    <name type="scientific">Aureimonas altamirensis DSM 21988</name>
    <dbReference type="NCBI Taxonomy" id="1121026"/>
    <lineage>
        <taxon>Bacteria</taxon>
        <taxon>Pseudomonadati</taxon>
        <taxon>Pseudomonadota</taxon>
        <taxon>Alphaproteobacteria</taxon>
        <taxon>Hyphomicrobiales</taxon>
        <taxon>Aurantimonadaceae</taxon>
        <taxon>Aureimonas</taxon>
    </lineage>
</organism>
<keyword evidence="11" id="KW-0067">ATP-binding</keyword>
<evidence type="ECO:0000256" key="3">
    <source>
        <dbReference type="ARBA" id="ARBA00012438"/>
    </source>
</evidence>
<evidence type="ECO:0000256" key="7">
    <source>
        <dbReference type="ARBA" id="ARBA00022679"/>
    </source>
</evidence>
<keyword evidence="4" id="KW-1003">Cell membrane</keyword>
<dbReference type="Gene3D" id="3.30.565.10">
    <property type="entry name" value="Histidine kinase-like ATPase, C-terminal domain"/>
    <property type="match status" value="1"/>
</dbReference>
<proteinExistence type="predicted"/>
<sequence>MNRIRIFWQKSMSAQLLASMLVALFVSQFIGLCISWEKFRSDLRGSARVELASRSEAVARLIQTAPAGLEDEIARVNSTDYTRFWVTPGGTPALGPWVEDAFHLFQTPLRDLLNGSVAGNVAADLPQTTMIPEGADPSMFADGARLTTLDRNATSLPPGAASLDFAGGSGAGISVPLENGGALNVAYYKAMPTIWATHLPFSLGLTAILVSIVALMMARSIASPLRHLTRAAETLGRGEAVTPLRPCGTDDIRRTAEAFNLMQERLHRFVTDRTNMLGAIGHDLRTPLTTLRLRAELVDDPDLQERMLDTIGEMEAMTEAALSLARQENTVEETRTIDLSALVESVCEDLADLGQDVRFISSGRINYRCRPDGLRRTIRNLVQNAVRYAGHAEVRLTSTGSAVEIVVDDHGPGIPLDKAEEVFAPFYRLEESRSRETGGIGLGLSIARAIARQHGGDIVLSSSNPGLRATVVLPV</sequence>
<keyword evidence="19" id="KW-1185">Reference proteome</keyword>
<dbReference type="Gene3D" id="1.10.287.130">
    <property type="match status" value="1"/>
</dbReference>
<evidence type="ECO:0000313" key="18">
    <source>
        <dbReference type="EMBL" id="SHJ54561.1"/>
    </source>
</evidence>
<keyword evidence="10 18" id="KW-0418">Kinase</keyword>
<evidence type="ECO:0000256" key="8">
    <source>
        <dbReference type="ARBA" id="ARBA00022692"/>
    </source>
</evidence>
<dbReference type="Proteomes" id="UP000184290">
    <property type="component" value="Unassembled WGS sequence"/>
</dbReference>
<evidence type="ECO:0000256" key="1">
    <source>
        <dbReference type="ARBA" id="ARBA00000085"/>
    </source>
</evidence>
<comment type="caution">
    <text evidence="18">The sequence shown here is derived from an EMBL/GenBank/DDBJ whole genome shotgun (WGS) entry which is preliminary data.</text>
</comment>
<keyword evidence="5" id="KW-0997">Cell inner membrane</keyword>
<evidence type="ECO:0000256" key="11">
    <source>
        <dbReference type="ARBA" id="ARBA00022840"/>
    </source>
</evidence>
<dbReference type="CDD" id="cd06225">
    <property type="entry name" value="HAMP"/>
    <property type="match status" value="1"/>
</dbReference>
<dbReference type="SMART" id="SM00388">
    <property type="entry name" value="HisKA"/>
    <property type="match status" value="1"/>
</dbReference>
<keyword evidence="9" id="KW-0547">Nucleotide-binding</keyword>
<dbReference type="SMART" id="SM00387">
    <property type="entry name" value="HATPase_c"/>
    <property type="match status" value="1"/>
</dbReference>
<comment type="catalytic activity">
    <reaction evidence="1">
        <text>ATP + protein L-histidine = ADP + protein N-phospho-L-histidine.</text>
        <dbReference type="EC" id="2.7.13.3"/>
    </reaction>
</comment>
<keyword evidence="13" id="KW-0902">Two-component regulatory system</keyword>
<evidence type="ECO:0000256" key="2">
    <source>
        <dbReference type="ARBA" id="ARBA00004429"/>
    </source>
</evidence>
<dbReference type="RefSeq" id="WP_244489391.1">
    <property type="nucleotide sequence ID" value="NZ_FQZC01000003.1"/>
</dbReference>
<dbReference type="InterPro" id="IPR003661">
    <property type="entry name" value="HisK_dim/P_dom"/>
</dbReference>
<dbReference type="InterPro" id="IPR003660">
    <property type="entry name" value="HAMP_dom"/>
</dbReference>
<evidence type="ECO:0000256" key="13">
    <source>
        <dbReference type="ARBA" id="ARBA00023012"/>
    </source>
</evidence>
<evidence type="ECO:0000256" key="4">
    <source>
        <dbReference type="ARBA" id="ARBA00022475"/>
    </source>
</evidence>
<evidence type="ECO:0000256" key="5">
    <source>
        <dbReference type="ARBA" id="ARBA00022519"/>
    </source>
</evidence>
<dbReference type="GO" id="GO:0016301">
    <property type="term" value="F:kinase activity"/>
    <property type="evidence" value="ECO:0007669"/>
    <property type="project" value="UniProtKB-KW"/>
</dbReference>
<keyword evidence="8 15" id="KW-0812">Transmembrane</keyword>
<dbReference type="EC" id="2.7.13.3" evidence="3"/>
<keyword evidence="7" id="KW-0808">Transferase</keyword>
<accession>A0ABY1IN88</accession>
<evidence type="ECO:0000259" key="17">
    <source>
        <dbReference type="PROSITE" id="PS50885"/>
    </source>
</evidence>
<feature type="domain" description="Histidine kinase" evidence="16">
    <location>
        <begin position="279"/>
        <end position="475"/>
    </location>
</feature>
<protein>
    <recommendedName>
        <fullName evidence="3">histidine kinase</fullName>
        <ecNumber evidence="3">2.7.13.3</ecNumber>
    </recommendedName>
</protein>
<evidence type="ECO:0000256" key="9">
    <source>
        <dbReference type="ARBA" id="ARBA00022741"/>
    </source>
</evidence>
<keyword evidence="14 15" id="KW-0472">Membrane</keyword>
<dbReference type="InterPro" id="IPR003594">
    <property type="entry name" value="HATPase_dom"/>
</dbReference>
<evidence type="ECO:0000259" key="16">
    <source>
        <dbReference type="PROSITE" id="PS50109"/>
    </source>
</evidence>
<dbReference type="SMART" id="SM00304">
    <property type="entry name" value="HAMP"/>
    <property type="match status" value="1"/>
</dbReference>
<dbReference type="InterPro" id="IPR005467">
    <property type="entry name" value="His_kinase_dom"/>
</dbReference>
<evidence type="ECO:0000256" key="6">
    <source>
        <dbReference type="ARBA" id="ARBA00022553"/>
    </source>
</evidence>
<dbReference type="InterPro" id="IPR050980">
    <property type="entry name" value="2C_sensor_his_kinase"/>
</dbReference>
<dbReference type="PROSITE" id="PS50885">
    <property type="entry name" value="HAMP"/>
    <property type="match status" value="1"/>
</dbReference>
<dbReference type="SUPFAM" id="SSF47384">
    <property type="entry name" value="Homodimeric domain of signal transducing histidine kinase"/>
    <property type="match status" value="1"/>
</dbReference>
<dbReference type="SUPFAM" id="SSF55874">
    <property type="entry name" value="ATPase domain of HSP90 chaperone/DNA topoisomerase II/histidine kinase"/>
    <property type="match status" value="1"/>
</dbReference>
<dbReference type="SUPFAM" id="SSF158472">
    <property type="entry name" value="HAMP domain-like"/>
    <property type="match status" value="1"/>
</dbReference>
<keyword evidence="12 15" id="KW-1133">Transmembrane helix</keyword>
<feature type="domain" description="HAMP" evidence="17">
    <location>
        <begin position="219"/>
        <end position="271"/>
    </location>
</feature>
<reference evidence="18 19" key="1">
    <citation type="submission" date="2016-11" db="EMBL/GenBank/DDBJ databases">
        <authorList>
            <person name="Varghese N."/>
            <person name="Submissions S."/>
        </authorList>
    </citation>
    <scope>NUCLEOTIDE SEQUENCE [LARGE SCALE GENOMIC DNA]</scope>
    <source>
        <strain evidence="18 19">DSM 21988</strain>
    </source>
</reference>
<dbReference type="PROSITE" id="PS50109">
    <property type="entry name" value="HIS_KIN"/>
    <property type="match status" value="1"/>
</dbReference>
<dbReference type="Pfam" id="PF00672">
    <property type="entry name" value="HAMP"/>
    <property type="match status" value="1"/>
</dbReference>
<dbReference type="CDD" id="cd00082">
    <property type="entry name" value="HisKA"/>
    <property type="match status" value="1"/>
</dbReference>